<sequence>MLAVLATAVQAAEPRVIELTQTPCQFLESENGVDHGYSSSEKADCEAINSKTAAERLAKAKVLELDPGAYVFRVTNLNVSYDLGFWVRGQGLGRVTLPSVSGGGLSLGATKDYPIELKPGEYYYSCPLNPTPDYVLIVRDSAS</sequence>
<evidence type="ECO:0008006" key="3">
    <source>
        <dbReference type="Google" id="ProtNLM"/>
    </source>
</evidence>
<gene>
    <name evidence="1" type="ORF">TMS3_0121235</name>
</gene>
<comment type="caution">
    <text evidence="1">The sequence shown here is derived from an EMBL/GenBank/DDBJ whole genome shotgun (WGS) entry which is preliminary data.</text>
</comment>
<dbReference type="AlphaFoldDB" id="A0A0A1YDV8"/>
<protein>
    <recommendedName>
        <fullName evidence="3">EfeO-type cupredoxin-like domain-containing protein</fullName>
    </recommendedName>
</protein>
<dbReference type="EMBL" id="AWSQ01000009">
    <property type="protein sequence ID" value="KFX67740.1"/>
    <property type="molecule type" value="Genomic_DNA"/>
</dbReference>
<proteinExistence type="predicted"/>
<evidence type="ECO:0000313" key="2">
    <source>
        <dbReference type="Proteomes" id="UP000030063"/>
    </source>
</evidence>
<accession>A0A0A1YDV8</accession>
<reference evidence="1 2" key="1">
    <citation type="journal article" date="2014" name="Genome Announc.">
        <title>Draft Genome Sequence of Petroleum Oil-Degrading Marine Bacterium Pseudomonas taeanensis Strain MS-3, Isolated from a Crude Oil-Contaminated Seashore.</title>
        <authorList>
            <person name="Lee S.Y."/>
            <person name="Kim S.H."/>
            <person name="Lee D.G."/>
            <person name="Shin S."/>
            <person name="Yun S.H."/>
            <person name="Choi C.W."/>
            <person name="Chung Y.H."/>
            <person name="Choi J.S."/>
            <person name="Kahng H.Y."/>
            <person name="Kim S.I."/>
        </authorList>
    </citation>
    <scope>NUCLEOTIDE SEQUENCE [LARGE SCALE GENOMIC DNA]</scope>
    <source>
        <strain evidence="1 2">MS-3</strain>
    </source>
</reference>
<keyword evidence="2" id="KW-1185">Reference proteome</keyword>
<name>A0A0A1YDV8_9PSED</name>
<dbReference type="eggNOG" id="ENOG5033WD7">
    <property type="taxonomic scope" value="Bacteria"/>
</dbReference>
<dbReference type="Proteomes" id="UP000030063">
    <property type="component" value="Unassembled WGS sequence"/>
</dbReference>
<organism evidence="1 2">
    <name type="scientific">Pseudomonas taeanensis MS-3</name>
    <dbReference type="NCBI Taxonomy" id="1395571"/>
    <lineage>
        <taxon>Bacteria</taxon>
        <taxon>Pseudomonadati</taxon>
        <taxon>Pseudomonadota</taxon>
        <taxon>Gammaproteobacteria</taxon>
        <taxon>Pseudomonadales</taxon>
        <taxon>Pseudomonadaceae</taxon>
        <taxon>Pseudomonas</taxon>
    </lineage>
</organism>
<dbReference type="STRING" id="1395571.TMS3_0121235"/>
<evidence type="ECO:0000313" key="1">
    <source>
        <dbReference type="EMBL" id="KFX67740.1"/>
    </source>
</evidence>